<dbReference type="EMBL" id="KN834773">
    <property type="protein sequence ID" value="KIK60799.1"/>
    <property type="molecule type" value="Genomic_DNA"/>
</dbReference>
<evidence type="ECO:0000313" key="3">
    <source>
        <dbReference type="EMBL" id="KIK60799.1"/>
    </source>
</evidence>
<proteinExistence type="predicted"/>
<dbReference type="PANTHER" id="PTHR33840:SF1">
    <property type="entry name" value="TLE1 PHOSPHOLIPASE DOMAIN-CONTAINING PROTEIN"/>
    <property type="match status" value="1"/>
</dbReference>
<accession>A0A0D0CE59</accession>
<feature type="compositionally biased region" description="Low complexity" evidence="1">
    <location>
        <begin position="206"/>
        <end position="216"/>
    </location>
</feature>
<dbReference type="Pfam" id="PF09994">
    <property type="entry name" value="T6SS_Tle1-like_cat"/>
    <property type="match status" value="2"/>
</dbReference>
<sequence>MAPNKLSLPPEYSRTDNRRPPIFIGSLEDVIPETHKHGTCYALRVLRTNLTTIIGDKICIFGFSHGAYTARGLAGIRAASSSQPPSFSLDVDIEFLGLWEVVVSQNEPGTSTRSKWIRSFSRDTVASIGFINRRLPLNSSNNTVRYFRHALSLDEHRARFVPSLWSWMHGLPQHQSEPHLSLQFGVPDGAMPKSSPKQRDQETSQRRSANSTMSSSDSDKALNELEQEFDATIDVDSSSQASTHVEEAWFAGCHCDVGGWWILVSKLIVP</sequence>
<keyword evidence="4" id="KW-1185">Reference proteome</keyword>
<dbReference type="PANTHER" id="PTHR33840">
    <property type="match status" value="1"/>
</dbReference>
<evidence type="ECO:0000259" key="2">
    <source>
        <dbReference type="Pfam" id="PF09994"/>
    </source>
</evidence>
<evidence type="ECO:0000256" key="1">
    <source>
        <dbReference type="SAM" id="MobiDB-lite"/>
    </source>
</evidence>
<protein>
    <recommendedName>
        <fullName evidence="2">T6SS Phospholipase effector Tle1-like catalytic domain-containing protein</fullName>
    </recommendedName>
</protein>
<dbReference type="HOGENOM" id="CLU_1030784_0_0_1"/>
<dbReference type="AlphaFoldDB" id="A0A0D0CE59"/>
<feature type="domain" description="T6SS Phospholipase effector Tle1-like catalytic" evidence="2">
    <location>
        <begin position="86"/>
        <end position="261"/>
    </location>
</feature>
<feature type="region of interest" description="Disordered" evidence="1">
    <location>
        <begin position="178"/>
        <end position="219"/>
    </location>
</feature>
<dbReference type="InterPro" id="IPR018712">
    <property type="entry name" value="Tle1-like_cat"/>
</dbReference>
<feature type="domain" description="T6SS Phospholipase effector Tle1-like catalytic" evidence="2">
    <location>
        <begin position="55"/>
        <end position="76"/>
    </location>
</feature>
<organism evidence="3 4">
    <name type="scientific">Collybiopsis luxurians FD-317 M1</name>
    <dbReference type="NCBI Taxonomy" id="944289"/>
    <lineage>
        <taxon>Eukaryota</taxon>
        <taxon>Fungi</taxon>
        <taxon>Dikarya</taxon>
        <taxon>Basidiomycota</taxon>
        <taxon>Agaricomycotina</taxon>
        <taxon>Agaricomycetes</taxon>
        <taxon>Agaricomycetidae</taxon>
        <taxon>Agaricales</taxon>
        <taxon>Marasmiineae</taxon>
        <taxon>Omphalotaceae</taxon>
        <taxon>Collybiopsis</taxon>
        <taxon>Collybiopsis luxurians</taxon>
    </lineage>
</organism>
<evidence type="ECO:0000313" key="4">
    <source>
        <dbReference type="Proteomes" id="UP000053593"/>
    </source>
</evidence>
<gene>
    <name evidence="3" type="ORF">GYMLUDRAFT_243967</name>
</gene>
<dbReference type="Proteomes" id="UP000053593">
    <property type="component" value="Unassembled WGS sequence"/>
</dbReference>
<name>A0A0D0CE59_9AGAR</name>
<reference evidence="3 4" key="1">
    <citation type="submission" date="2014-04" db="EMBL/GenBank/DDBJ databases">
        <title>Evolutionary Origins and Diversification of the Mycorrhizal Mutualists.</title>
        <authorList>
            <consortium name="DOE Joint Genome Institute"/>
            <consortium name="Mycorrhizal Genomics Consortium"/>
            <person name="Kohler A."/>
            <person name="Kuo A."/>
            <person name="Nagy L.G."/>
            <person name="Floudas D."/>
            <person name="Copeland A."/>
            <person name="Barry K.W."/>
            <person name="Cichocki N."/>
            <person name="Veneault-Fourrey C."/>
            <person name="LaButti K."/>
            <person name="Lindquist E.A."/>
            <person name="Lipzen A."/>
            <person name="Lundell T."/>
            <person name="Morin E."/>
            <person name="Murat C."/>
            <person name="Riley R."/>
            <person name="Ohm R."/>
            <person name="Sun H."/>
            <person name="Tunlid A."/>
            <person name="Henrissat B."/>
            <person name="Grigoriev I.V."/>
            <person name="Hibbett D.S."/>
            <person name="Martin F."/>
        </authorList>
    </citation>
    <scope>NUCLEOTIDE SEQUENCE [LARGE SCALE GENOMIC DNA]</scope>
    <source>
        <strain evidence="3 4">FD-317 M1</strain>
    </source>
</reference>
<dbReference type="OrthoDB" id="3162439at2759"/>